<evidence type="ECO:0000256" key="4">
    <source>
        <dbReference type="ARBA" id="ARBA00022989"/>
    </source>
</evidence>
<keyword evidence="4 7" id="KW-1133">Transmembrane helix</keyword>
<comment type="subcellular location">
    <subcellularLocation>
        <location evidence="1">Membrane</location>
        <topology evidence="1">Multi-pass membrane protein</topology>
    </subcellularLocation>
</comment>
<organism evidence="8 9">
    <name type="scientific">Seiridium unicorne</name>
    <dbReference type="NCBI Taxonomy" id="138068"/>
    <lineage>
        <taxon>Eukaryota</taxon>
        <taxon>Fungi</taxon>
        <taxon>Dikarya</taxon>
        <taxon>Ascomycota</taxon>
        <taxon>Pezizomycotina</taxon>
        <taxon>Sordariomycetes</taxon>
        <taxon>Xylariomycetidae</taxon>
        <taxon>Amphisphaeriales</taxon>
        <taxon>Sporocadaceae</taxon>
        <taxon>Seiridium</taxon>
    </lineage>
</organism>
<dbReference type="Proteomes" id="UP001408356">
    <property type="component" value="Unassembled WGS sequence"/>
</dbReference>
<feature type="transmembrane region" description="Helical" evidence="7">
    <location>
        <begin position="48"/>
        <end position="65"/>
    </location>
</feature>
<keyword evidence="5 7" id="KW-0472">Membrane</keyword>
<name>A0ABR2UMG8_9PEZI</name>
<proteinExistence type="inferred from homology"/>
<keyword evidence="9" id="KW-1185">Reference proteome</keyword>
<feature type="transmembrane region" description="Helical" evidence="7">
    <location>
        <begin position="77"/>
        <end position="97"/>
    </location>
</feature>
<dbReference type="PANTHER" id="PTHR31123">
    <property type="entry name" value="ACCUMULATION OF DYADS PROTEIN 2-RELATED"/>
    <property type="match status" value="1"/>
</dbReference>
<dbReference type="InterPro" id="IPR000791">
    <property type="entry name" value="Gpr1/Fun34/SatP-like"/>
</dbReference>
<evidence type="ECO:0000313" key="8">
    <source>
        <dbReference type="EMBL" id="KAK9415544.1"/>
    </source>
</evidence>
<dbReference type="InterPro" id="IPR051633">
    <property type="entry name" value="AceTr"/>
</dbReference>
<dbReference type="Pfam" id="PF01184">
    <property type="entry name" value="Gpr1_Fun34_YaaH"/>
    <property type="match status" value="1"/>
</dbReference>
<feature type="transmembrane region" description="Helical" evidence="7">
    <location>
        <begin position="170"/>
        <end position="188"/>
    </location>
</feature>
<feature type="region of interest" description="Disordered" evidence="6">
    <location>
        <begin position="1"/>
        <end position="25"/>
    </location>
</feature>
<accession>A0ABR2UMG8</accession>
<dbReference type="EMBL" id="JARVKF010000415">
    <property type="protein sequence ID" value="KAK9415544.1"/>
    <property type="molecule type" value="Genomic_DNA"/>
</dbReference>
<evidence type="ECO:0000256" key="6">
    <source>
        <dbReference type="SAM" id="MobiDB-lite"/>
    </source>
</evidence>
<sequence length="241" mass="25591">MSPPASISDADLEAQQQKQDVHRPKVTSSLMATPAEPRHRQLADPSPLGLLAFAQALFLISLFGVHPHDVTTPNVLISSLIAFGGLGMTIAGIFAFIHGNTFGATVFCTYAGFQLSYALIYIPGSGIIAAYTDSVTGLPTAEFTQAIALFVWAWFIVTVIFTVAAIRSNLVMLLVLVFTDLTLLFLAAEYHTGIAALGTASCAFGFVTAFLAYWAAAAALWSISTPIQVPMFPLVKGTKSS</sequence>
<protein>
    <submittedName>
        <fullName evidence="8">GPR1/FUN34/yaaH family-domain-containing protein</fullName>
    </submittedName>
</protein>
<reference evidence="8 9" key="1">
    <citation type="journal article" date="2024" name="J. Plant Pathol.">
        <title>Sequence and assembly of the genome of Seiridium unicorne, isolate CBS 538.82, causal agent of cypress canker disease.</title>
        <authorList>
            <person name="Scali E."/>
            <person name="Rocca G.D."/>
            <person name="Danti R."/>
            <person name="Garbelotto M."/>
            <person name="Barberini S."/>
            <person name="Baroncelli R."/>
            <person name="Emiliani G."/>
        </authorList>
    </citation>
    <scope>NUCLEOTIDE SEQUENCE [LARGE SCALE GENOMIC DNA]</scope>
    <source>
        <strain evidence="8 9">BM-138-508</strain>
    </source>
</reference>
<dbReference type="PANTHER" id="PTHR31123:SF1">
    <property type="entry name" value="ACCUMULATION OF DYADS PROTEIN 2-RELATED"/>
    <property type="match status" value="1"/>
</dbReference>
<gene>
    <name evidence="8" type="ORF">SUNI508_10384</name>
</gene>
<evidence type="ECO:0000256" key="5">
    <source>
        <dbReference type="ARBA" id="ARBA00023136"/>
    </source>
</evidence>
<dbReference type="NCBIfam" id="NF038013">
    <property type="entry name" value="AceTr_1"/>
    <property type="match status" value="1"/>
</dbReference>
<evidence type="ECO:0000256" key="3">
    <source>
        <dbReference type="ARBA" id="ARBA00022692"/>
    </source>
</evidence>
<comment type="similarity">
    <text evidence="2">Belongs to the acetate uptake transporter (AceTr) (TC 2.A.96) family.</text>
</comment>
<feature type="transmembrane region" description="Helical" evidence="7">
    <location>
        <begin position="194"/>
        <end position="221"/>
    </location>
</feature>
<feature type="transmembrane region" description="Helical" evidence="7">
    <location>
        <begin position="109"/>
        <end position="131"/>
    </location>
</feature>
<feature type="transmembrane region" description="Helical" evidence="7">
    <location>
        <begin position="143"/>
        <end position="163"/>
    </location>
</feature>
<evidence type="ECO:0000256" key="2">
    <source>
        <dbReference type="ARBA" id="ARBA00005587"/>
    </source>
</evidence>
<comment type="caution">
    <text evidence="8">The sequence shown here is derived from an EMBL/GenBank/DDBJ whole genome shotgun (WGS) entry which is preliminary data.</text>
</comment>
<evidence type="ECO:0000313" key="9">
    <source>
        <dbReference type="Proteomes" id="UP001408356"/>
    </source>
</evidence>
<keyword evidence="3 7" id="KW-0812">Transmembrane</keyword>
<evidence type="ECO:0000256" key="1">
    <source>
        <dbReference type="ARBA" id="ARBA00004141"/>
    </source>
</evidence>
<evidence type="ECO:0000256" key="7">
    <source>
        <dbReference type="SAM" id="Phobius"/>
    </source>
</evidence>